<evidence type="ECO:0000313" key="11">
    <source>
        <dbReference type="EMBL" id="HIU93613.1"/>
    </source>
</evidence>
<evidence type="ECO:0000313" key="12">
    <source>
        <dbReference type="Proteomes" id="UP000824128"/>
    </source>
</evidence>
<reference evidence="11" key="2">
    <citation type="journal article" date="2021" name="PeerJ">
        <title>Extensive microbial diversity within the chicken gut microbiome revealed by metagenomics and culture.</title>
        <authorList>
            <person name="Gilroy R."/>
            <person name="Ravi A."/>
            <person name="Getino M."/>
            <person name="Pursley I."/>
            <person name="Horton D.L."/>
            <person name="Alikhan N.F."/>
            <person name="Baker D."/>
            <person name="Gharbi K."/>
            <person name="Hall N."/>
            <person name="Watson M."/>
            <person name="Adriaenssens E.M."/>
            <person name="Foster-Nyarko E."/>
            <person name="Jarju S."/>
            <person name="Secka A."/>
            <person name="Antonio M."/>
            <person name="Oren A."/>
            <person name="Chaudhuri R.R."/>
            <person name="La Ragione R."/>
            <person name="Hildebrand F."/>
            <person name="Pallen M.J."/>
        </authorList>
    </citation>
    <scope>NUCLEOTIDE SEQUENCE</scope>
    <source>
        <strain evidence="11">ChiGjej2B2-16831</strain>
    </source>
</reference>
<keyword evidence="4" id="KW-0808">Transferase</keyword>
<reference evidence="11" key="1">
    <citation type="submission" date="2020-10" db="EMBL/GenBank/DDBJ databases">
        <authorList>
            <person name="Gilroy R."/>
        </authorList>
    </citation>
    <scope>NUCLEOTIDE SEQUENCE</scope>
    <source>
        <strain evidence="11">ChiGjej2B2-16831</strain>
    </source>
</reference>
<organism evidence="11 12">
    <name type="scientific">Candidatus Aphodomorpha intestinavium</name>
    <dbReference type="NCBI Taxonomy" id="2840672"/>
    <lineage>
        <taxon>Bacteria</taxon>
        <taxon>Bacillati</taxon>
        <taxon>Bacillota</taxon>
        <taxon>Clostridia</taxon>
        <taxon>Eubacteriales</taxon>
        <taxon>Candidatus Aphodomorpha</taxon>
    </lineage>
</organism>
<gene>
    <name evidence="11" type="ORF">IAD24_00500</name>
</gene>
<dbReference type="EC" id="2.7.7.6" evidence="2"/>
<dbReference type="GO" id="GO:0006351">
    <property type="term" value="P:DNA-templated transcription"/>
    <property type="evidence" value="ECO:0007669"/>
    <property type="project" value="InterPro"/>
</dbReference>
<keyword evidence="6" id="KW-0479">Metal-binding</keyword>
<comment type="catalytic activity">
    <reaction evidence="9">
        <text>RNA(n) + a ribonucleoside 5'-triphosphate = RNA(n+1) + diphosphate</text>
        <dbReference type="Rhea" id="RHEA:21248"/>
        <dbReference type="Rhea" id="RHEA-COMP:14527"/>
        <dbReference type="Rhea" id="RHEA-COMP:17342"/>
        <dbReference type="ChEBI" id="CHEBI:33019"/>
        <dbReference type="ChEBI" id="CHEBI:61557"/>
        <dbReference type="ChEBI" id="CHEBI:140395"/>
        <dbReference type="EC" id="2.7.7.6"/>
    </reaction>
</comment>
<dbReference type="GO" id="GO:0046872">
    <property type="term" value="F:metal ion binding"/>
    <property type="evidence" value="ECO:0007669"/>
    <property type="project" value="UniProtKB-KW"/>
</dbReference>
<evidence type="ECO:0000256" key="2">
    <source>
        <dbReference type="ARBA" id="ARBA00012418"/>
    </source>
</evidence>
<evidence type="ECO:0000256" key="3">
    <source>
        <dbReference type="ARBA" id="ARBA00022478"/>
    </source>
</evidence>
<accession>A0A9D1N1R9</accession>
<comment type="function">
    <text evidence="1">DNA-dependent RNA polymerase catalyzes the transcription of DNA into RNA using the four ribonucleoside triphosphates as substrates.</text>
</comment>
<comment type="caution">
    <text evidence="11">The sequence shown here is derived from an EMBL/GenBank/DDBJ whole genome shotgun (WGS) entry which is preliminary data.</text>
</comment>
<sequence length="442" mass="48203">QIIEVPIRANFREGLSVLEFFMSSHGARKGLADTALRTADSGYLTRRLVDVAQEVIVREEDCYAERGETPKGMVITEIREGNKLIEPLKSRILGRYTVDPVVDPATGELIVGADEMITFEQAERIEQAGITSVVCRSVFTCRCDHGVCAHCYGANLATGGHVDIGEAVGIIAAQAIGEPGTQLTMRTFHTGGVASTEDITQGLPRVEELFEARKPKGLAVISEINGVVRIDDSKKRREAVVTGEDGESESYLIPFGSKLKVKDGDTVEAGDELTEGSVNPHDILKIKGIKGVQAYLLKEVQSVYRLQGVEISDKHIEVIIRQMLRKVQIEDAGDTTMLPGELIDIFRFEEENERIVENDGQPAIAKRKLLGITKAALATDSFLSAASFQETTRVLTEAAIKGKVDPLVGLKENVILGKLIPAGIGLKRYRNVAVHERSAMIE</sequence>
<name>A0A9D1N1R9_9FIRM</name>
<keyword evidence="3 11" id="KW-0240">DNA-directed RNA polymerase</keyword>
<keyword evidence="5" id="KW-0548">Nucleotidyltransferase</keyword>
<dbReference type="InterPro" id="IPR045867">
    <property type="entry name" value="DNA-dir_RpoC_beta_prime"/>
</dbReference>
<dbReference type="GO" id="GO:0003899">
    <property type="term" value="F:DNA-directed RNA polymerase activity"/>
    <property type="evidence" value="ECO:0007669"/>
    <property type="project" value="UniProtKB-EC"/>
</dbReference>
<dbReference type="EMBL" id="DVNZ01000016">
    <property type="protein sequence ID" value="HIU93613.1"/>
    <property type="molecule type" value="Genomic_DNA"/>
</dbReference>
<evidence type="ECO:0000256" key="5">
    <source>
        <dbReference type="ARBA" id="ARBA00022695"/>
    </source>
</evidence>
<evidence type="ECO:0000256" key="6">
    <source>
        <dbReference type="ARBA" id="ARBA00022723"/>
    </source>
</evidence>
<dbReference type="InterPro" id="IPR007081">
    <property type="entry name" value="RNA_pol_Rpb1_5"/>
</dbReference>
<evidence type="ECO:0000256" key="7">
    <source>
        <dbReference type="ARBA" id="ARBA00022833"/>
    </source>
</evidence>
<dbReference type="AlphaFoldDB" id="A0A9D1N1R9"/>
<dbReference type="Gene3D" id="6.10.250.2940">
    <property type="match status" value="1"/>
</dbReference>
<dbReference type="Proteomes" id="UP000824128">
    <property type="component" value="Unassembled WGS sequence"/>
</dbReference>
<evidence type="ECO:0000256" key="8">
    <source>
        <dbReference type="ARBA" id="ARBA00023163"/>
    </source>
</evidence>
<dbReference type="Gene3D" id="1.10.150.390">
    <property type="match status" value="1"/>
</dbReference>
<dbReference type="CDD" id="cd02655">
    <property type="entry name" value="RNAP_beta'_C"/>
    <property type="match status" value="1"/>
</dbReference>
<dbReference type="Pfam" id="PF04998">
    <property type="entry name" value="RNA_pol_Rpb1_5"/>
    <property type="match status" value="1"/>
</dbReference>
<dbReference type="SUPFAM" id="SSF64484">
    <property type="entry name" value="beta and beta-prime subunits of DNA dependent RNA-polymerase"/>
    <property type="match status" value="1"/>
</dbReference>
<dbReference type="PANTHER" id="PTHR19376:SF54">
    <property type="entry name" value="DNA-DIRECTED RNA POLYMERASE SUBUNIT BETA"/>
    <property type="match status" value="1"/>
</dbReference>
<dbReference type="FunFam" id="1.10.150.390:FF:000002">
    <property type="entry name" value="DNA-directed RNA polymerase subunit beta"/>
    <property type="match status" value="1"/>
</dbReference>
<evidence type="ECO:0000259" key="10">
    <source>
        <dbReference type="Pfam" id="PF04998"/>
    </source>
</evidence>
<feature type="non-terminal residue" evidence="11">
    <location>
        <position position="1"/>
    </location>
</feature>
<dbReference type="GO" id="GO:0000428">
    <property type="term" value="C:DNA-directed RNA polymerase complex"/>
    <property type="evidence" value="ECO:0007669"/>
    <property type="project" value="UniProtKB-KW"/>
</dbReference>
<evidence type="ECO:0000256" key="9">
    <source>
        <dbReference type="ARBA" id="ARBA00048552"/>
    </source>
</evidence>
<dbReference type="GO" id="GO:0003677">
    <property type="term" value="F:DNA binding"/>
    <property type="evidence" value="ECO:0007669"/>
    <property type="project" value="InterPro"/>
</dbReference>
<keyword evidence="7" id="KW-0862">Zinc</keyword>
<dbReference type="Gene3D" id="1.10.1790.20">
    <property type="match status" value="1"/>
</dbReference>
<keyword evidence="8" id="KW-0804">Transcription</keyword>
<evidence type="ECO:0000256" key="4">
    <source>
        <dbReference type="ARBA" id="ARBA00022679"/>
    </source>
</evidence>
<evidence type="ECO:0000256" key="1">
    <source>
        <dbReference type="ARBA" id="ARBA00004026"/>
    </source>
</evidence>
<dbReference type="Gene3D" id="2.40.50.100">
    <property type="match status" value="1"/>
</dbReference>
<protein>
    <recommendedName>
        <fullName evidence="2">DNA-directed RNA polymerase</fullName>
        <ecNumber evidence="2">2.7.7.6</ecNumber>
    </recommendedName>
</protein>
<feature type="domain" description="RNA polymerase Rpb1" evidence="10">
    <location>
        <begin position="14"/>
        <end position="377"/>
    </location>
</feature>
<proteinExistence type="predicted"/>
<dbReference type="PANTHER" id="PTHR19376">
    <property type="entry name" value="DNA-DIRECTED RNA POLYMERASE"/>
    <property type="match status" value="1"/>
</dbReference>